<dbReference type="AlphaFoldDB" id="A0A2G8LCU0"/>
<comment type="caution">
    <text evidence="1">The sequence shown here is derived from an EMBL/GenBank/DDBJ whole genome shotgun (WGS) entry which is preliminary data.</text>
</comment>
<name>A0A2G8LCU0_STIJA</name>
<dbReference type="Proteomes" id="UP000230750">
    <property type="component" value="Unassembled WGS sequence"/>
</dbReference>
<proteinExistence type="predicted"/>
<dbReference type="PROSITE" id="PS01009">
    <property type="entry name" value="CRISP_1"/>
    <property type="match status" value="1"/>
</dbReference>
<evidence type="ECO:0000313" key="1">
    <source>
        <dbReference type="EMBL" id="PIK58088.1"/>
    </source>
</evidence>
<dbReference type="Gene3D" id="3.40.33.10">
    <property type="entry name" value="CAP"/>
    <property type="match status" value="1"/>
</dbReference>
<dbReference type="InterPro" id="IPR035940">
    <property type="entry name" value="CAP_sf"/>
</dbReference>
<dbReference type="EMBL" id="MRZV01000123">
    <property type="protein sequence ID" value="PIK58088.1"/>
    <property type="molecule type" value="Genomic_DNA"/>
</dbReference>
<dbReference type="SUPFAM" id="SSF55797">
    <property type="entry name" value="PR-1-like"/>
    <property type="match status" value="1"/>
</dbReference>
<accession>A0A2G8LCU0</accession>
<dbReference type="InterPro" id="IPR018244">
    <property type="entry name" value="Allrgn_V5/Tpx1_CS"/>
</dbReference>
<gene>
    <name evidence="1" type="ORF">BSL78_05002</name>
</gene>
<dbReference type="OrthoDB" id="337038at2759"/>
<organism evidence="1 2">
    <name type="scientific">Stichopus japonicus</name>
    <name type="common">Sea cucumber</name>
    <dbReference type="NCBI Taxonomy" id="307972"/>
    <lineage>
        <taxon>Eukaryota</taxon>
        <taxon>Metazoa</taxon>
        <taxon>Echinodermata</taxon>
        <taxon>Eleutherozoa</taxon>
        <taxon>Echinozoa</taxon>
        <taxon>Holothuroidea</taxon>
        <taxon>Aspidochirotacea</taxon>
        <taxon>Aspidochirotida</taxon>
        <taxon>Stichopodidae</taxon>
        <taxon>Apostichopus</taxon>
    </lineage>
</organism>
<sequence>MTFVTGNCTRGKPCGHYTQLVWANTKYVGCEANFCKNLYDPSRDQATSQGKIPFKFGLRVLDARLGLENAKRASVVTVTFLRHLVYVHFSVTTVVHLTPRPVAASVTLAGLAHNAPNVVDHLVQMAERKILKRADVTVKIHGLVATVQSAIFSVNMAISTHKIVHVTAIRDGWVILAQIIVEILTNYVTMDGILTGAITTTHMYFNTARLCVDYVVSISRSEGVERHQAIISLHGFHFLTPAGFLQVYDMKIHTVLCKSLPGILSS</sequence>
<dbReference type="GO" id="GO:0005576">
    <property type="term" value="C:extracellular region"/>
    <property type="evidence" value="ECO:0007669"/>
    <property type="project" value="InterPro"/>
</dbReference>
<evidence type="ECO:0000313" key="2">
    <source>
        <dbReference type="Proteomes" id="UP000230750"/>
    </source>
</evidence>
<reference evidence="1 2" key="1">
    <citation type="journal article" date="2017" name="PLoS Biol.">
        <title>The sea cucumber genome provides insights into morphological evolution and visceral regeneration.</title>
        <authorList>
            <person name="Zhang X."/>
            <person name="Sun L."/>
            <person name="Yuan J."/>
            <person name="Sun Y."/>
            <person name="Gao Y."/>
            <person name="Zhang L."/>
            <person name="Li S."/>
            <person name="Dai H."/>
            <person name="Hamel J.F."/>
            <person name="Liu C."/>
            <person name="Yu Y."/>
            <person name="Liu S."/>
            <person name="Lin W."/>
            <person name="Guo K."/>
            <person name="Jin S."/>
            <person name="Xu P."/>
            <person name="Storey K.B."/>
            <person name="Huan P."/>
            <person name="Zhang T."/>
            <person name="Zhou Y."/>
            <person name="Zhang J."/>
            <person name="Lin C."/>
            <person name="Li X."/>
            <person name="Xing L."/>
            <person name="Huo D."/>
            <person name="Sun M."/>
            <person name="Wang L."/>
            <person name="Mercier A."/>
            <person name="Li F."/>
            <person name="Yang H."/>
            <person name="Xiang J."/>
        </authorList>
    </citation>
    <scope>NUCLEOTIDE SEQUENCE [LARGE SCALE GENOMIC DNA]</scope>
    <source>
        <strain evidence="1">Shaxun</strain>
        <tissue evidence="1">Muscle</tissue>
    </source>
</reference>
<protein>
    <submittedName>
        <fullName evidence="1">Putative GLIPR1-like protein 1</fullName>
    </submittedName>
</protein>
<keyword evidence="2" id="KW-1185">Reference proteome</keyword>